<feature type="region of interest" description="Disordered" evidence="1">
    <location>
        <begin position="1062"/>
        <end position="1096"/>
    </location>
</feature>
<feature type="compositionally biased region" description="Polar residues" evidence="1">
    <location>
        <begin position="243"/>
        <end position="253"/>
    </location>
</feature>
<dbReference type="SMART" id="SM00456">
    <property type="entry name" value="WW"/>
    <property type="match status" value="2"/>
</dbReference>
<dbReference type="EMBL" id="BRXX01000169">
    <property type="protein sequence ID" value="GMH95500.1"/>
    <property type="molecule type" value="Genomic_DNA"/>
</dbReference>
<feature type="region of interest" description="Disordered" evidence="1">
    <location>
        <begin position="1431"/>
        <end position="1479"/>
    </location>
</feature>
<feature type="compositionally biased region" description="Basic and acidic residues" evidence="1">
    <location>
        <begin position="1209"/>
        <end position="1237"/>
    </location>
</feature>
<feature type="compositionally biased region" description="Basic and acidic residues" evidence="1">
    <location>
        <begin position="1062"/>
        <end position="1075"/>
    </location>
</feature>
<feature type="region of interest" description="Disordered" evidence="1">
    <location>
        <begin position="774"/>
        <end position="852"/>
    </location>
</feature>
<feature type="compositionally biased region" description="Polar residues" evidence="1">
    <location>
        <begin position="1254"/>
        <end position="1263"/>
    </location>
</feature>
<organism evidence="3 4">
    <name type="scientific">Triparma verrucosa</name>
    <dbReference type="NCBI Taxonomy" id="1606542"/>
    <lineage>
        <taxon>Eukaryota</taxon>
        <taxon>Sar</taxon>
        <taxon>Stramenopiles</taxon>
        <taxon>Ochrophyta</taxon>
        <taxon>Bolidophyceae</taxon>
        <taxon>Parmales</taxon>
        <taxon>Triparmaceae</taxon>
        <taxon>Triparma</taxon>
    </lineage>
</organism>
<dbReference type="InterPro" id="IPR036020">
    <property type="entry name" value="WW_dom_sf"/>
</dbReference>
<evidence type="ECO:0000313" key="4">
    <source>
        <dbReference type="Proteomes" id="UP001165160"/>
    </source>
</evidence>
<dbReference type="CDD" id="cd00201">
    <property type="entry name" value="WW"/>
    <property type="match status" value="1"/>
</dbReference>
<feature type="compositionally biased region" description="Basic and acidic residues" evidence="1">
    <location>
        <begin position="774"/>
        <end position="785"/>
    </location>
</feature>
<accession>A0A9W7BZZ6</accession>
<comment type="caution">
    <text evidence="3">The sequence shown here is derived from an EMBL/GenBank/DDBJ whole genome shotgun (WGS) entry which is preliminary data.</text>
</comment>
<dbReference type="SUPFAM" id="SSF51045">
    <property type="entry name" value="WW domain"/>
    <property type="match status" value="1"/>
</dbReference>
<dbReference type="PROSITE" id="PS01159">
    <property type="entry name" value="WW_DOMAIN_1"/>
    <property type="match status" value="1"/>
</dbReference>
<feature type="compositionally biased region" description="Basic and acidic residues" evidence="1">
    <location>
        <begin position="352"/>
        <end position="370"/>
    </location>
</feature>
<reference evidence="4" key="1">
    <citation type="journal article" date="2023" name="Commun. Biol.">
        <title>Genome analysis of Parmales, the sister group of diatoms, reveals the evolutionary specialization of diatoms from phago-mixotrophs to photoautotrophs.</title>
        <authorList>
            <person name="Ban H."/>
            <person name="Sato S."/>
            <person name="Yoshikawa S."/>
            <person name="Yamada K."/>
            <person name="Nakamura Y."/>
            <person name="Ichinomiya M."/>
            <person name="Sato N."/>
            <person name="Blanc-Mathieu R."/>
            <person name="Endo H."/>
            <person name="Kuwata A."/>
            <person name="Ogata H."/>
        </authorList>
    </citation>
    <scope>NUCLEOTIDE SEQUENCE [LARGE SCALE GENOMIC DNA]</scope>
    <source>
        <strain evidence="4">NIES 3699</strain>
    </source>
</reference>
<evidence type="ECO:0000259" key="2">
    <source>
        <dbReference type="PROSITE" id="PS50020"/>
    </source>
</evidence>
<dbReference type="Pfam" id="PF00397">
    <property type="entry name" value="WW"/>
    <property type="match status" value="1"/>
</dbReference>
<feature type="compositionally biased region" description="Basic and acidic residues" evidence="1">
    <location>
        <begin position="289"/>
        <end position="299"/>
    </location>
</feature>
<feature type="region of interest" description="Disordered" evidence="1">
    <location>
        <begin position="1373"/>
        <end position="1417"/>
    </location>
</feature>
<dbReference type="Gene3D" id="2.20.70.10">
    <property type="match status" value="1"/>
</dbReference>
<feature type="compositionally biased region" description="Low complexity" evidence="1">
    <location>
        <begin position="143"/>
        <end position="152"/>
    </location>
</feature>
<feature type="region of interest" description="Disordered" evidence="1">
    <location>
        <begin position="982"/>
        <end position="1008"/>
    </location>
</feature>
<feature type="region of interest" description="Disordered" evidence="1">
    <location>
        <begin position="939"/>
        <end position="962"/>
    </location>
</feature>
<feature type="compositionally biased region" description="Acidic residues" evidence="1">
    <location>
        <begin position="495"/>
        <end position="505"/>
    </location>
</feature>
<evidence type="ECO:0000313" key="3">
    <source>
        <dbReference type="EMBL" id="GMH95500.1"/>
    </source>
</evidence>
<feature type="compositionally biased region" description="Low complexity" evidence="1">
    <location>
        <begin position="811"/>
        <end position="826"/>
    </location>
</feature>
<feature type="region of interest" description="Disordered" evidence="1">
    <location>
        <begin position="492"/>
        <end position="547"/>
    </location>
</feature>
<feature type="compositionally biased region" description="Pro residues" evidence="1">
    <location>
        <begin position="129"/>
        <end position="142"/>
    </location>
</feature>
<evidence type="ECO:0000256" key="1">
    <source>
        <dbReference type="SAM" id="MobiDB-lite"/>
    </source>
</evidence>
<feature type="region of interest" description="Disordered" evidence="1">
    <location>
        <begin position="633"/>
        <end position="699"/>
    </location>
</feature>
<dbReference type="Proteomes" id="UP001165160">
    <property type="component" value="Unassembled WGS sequence"/>
</dbReference>
<feature type="compositionally biased region" description="Pro residues" evidence="1">
    <location>
        <begin position="438"/>
        <end position="447"/>
    </location>
</feature>
<feature type="compositionally biased region" description="Pro residues" evidence="1">
    <location>
        <begin position="153"/>
        <end position="202"/>
    </location>
</feature>
<feature type="region of interest" description="Disordered" evidence="1">
    <location>
        <begin position="1301"/>
        <end position="1331"/>
    </location>
</feature>
<protein>
    <recommendedName>
        <fullName evidence="2">WW domain-containing protein</fullName>
    </recommendedName>
</protein>
<feature type="compositionally biased region" description="Basic residues" evidence="1">
    <location>
        <begin position="58"/>
        <end position="70"/>
    </location>
</feature>
<feature type="compositionally biased region" description="Gly residues" evidence="1">
    <location>
        <begin position="1267"/>
        <end position="1276"/>
    </location>
</feature>
<dbReference type="PROSITE" id="PS50020">
    <property type="entry name" value="WW_DOMAIN_2"/>
    <property type="match status" value="2"/>
</dbReference>
<feature type="compositionally biased region" description="Pro residues" evidence="1">
    <location>
        <begin position="71"/>
        <end position="95"/>
    </location>
</feature>
<gene>
    <name evidence="3" type="ORF">TrVE_jg777</name>
</gene>
<keyword evidence="4" id="KW-1185">Reference proteome</keyword>
<proteinExistence type="predicted"/>
<feature type="region of interest" description="Disordered" evidence="1">
    <location>
        <begin position="1192"/>
        <end position="1280"/>
    </location>
</feature>
<feature type="region of interest" description="Disordered" evidence="1">
    <location>
        <begin position="563"/>
        <end position="596"/>
    </location>
</feature>
<feature type="region of interest" description="Disordered" evidence="1">
    <location>
        <begin position="1"/>
        <end position="258"/>
    </location>
</feature>
<sequence length="1479" mass="162131">MEAKSRSLSPARKISAKEASGISPVPSPHHHKHTDPGSTLSTLPEDAGVKGPSSPRPPKTRSVKKKKPRPPPKPPPPPPAPPPEDAIDLLPPPSSSKPVTLKPKAQPPSSPKPERKSKPPTSNKGGPPTGGPPSKPKPPPPKASTAPPKTSGGPPPSKPKPPPPKPDVGGPPPGAPPRVGGPPPISKPPTKGGPPPGTPPPSNLKNKKVVIKSAPRPLTGAGSNPPVPPPRSSALPDFPVTPDSVQLSPSMTGASGPLKDAITAVKGLEESQAQMMSEIDDMKKQMEENMAKREEEAKRVRSTKKVKAVRSPVGGAFTLPPSALSSGGGTPPSVPPPKDNVEPLSPPAEYDEPQRVSRAKVRDKQKREEPAEPEEDKPIKLVKTPPPGYPGGQPKRNSNPKKSPRPPVAPTATTTTTSSTSTAAVAEKIAKKKKKPKPPPPAEPPPPPEEEEKKTVWIAYFSEQQNKHYYENEETRDVQWAAPPKTDVVKYEHELSDEEEEEAEVETVVKEEEKKEPQSMSIKDRIKSLEKSASVESSPPIPAIASASFRRGSGLLVAADIENIEVQDEPAKPRQKKRSPSMTGRPRPTPIDTNLHSPSAVAVAVALDDSSPSPGLHSQTGSVVQHSDLAVPPSYSHARMQPSIPVRQTKKSLDNQTTTHSPKMPEDRLQKTLQKMKMSPKMAITKLAPPPKTGYDSEEEDAPMFIKAQKQMQAASRKMEKLRREKFEQEMAQHRAPRINKVSQKLVVNTKSIAERTADQQRLKEKKLAQLQQEKELREAKETSFRPKLATGKKRMKEVMPYSRPSKPDDSSQGSSVRSSQPSMSSEFQERQAKHLYEKEAKRKEMEEAKHVKDMKECDFKPMLAPKSKKLVAAARKKEAAKIVALIQEDAKYAQNGVGEDSDLYTAAINGNVGARLTLQGRQQARKKEMIEQQQTEQLRAASNPAIDKRSKTMARPGSFSSRLYDERKMVQKRQEKMKQEYEESQMFDPKTGQKFGAPKISSKSQQMAEQRVYATAVAQTKEKMARGESVETTPDGKTIVPNYDVANALINRGKAREEKLERMKKQKEEEELKLAQKSKVSKTSQQLAARRGTTKDRLYKTVGNIREETLKQIEEEKPTFQPVVNAKLDSPQGAQRIYGDAGVMKKRTSVAAGVMARNEAWVKAKEERARKTAEARKQIEDAEWTFKPKVKNYVGDGGEPLQQQGARNPRDVAKRAEKWHLDREKKLEQKRKEAERNALNGYTFKPNMRKSFRNSPKSSPENSPIGRGGGFGGGYSRYADESTISEGSEYVEDTFESGSLMRNLDQGGGGKDEISNPSDIFNGERNSKRRGSVKAALQELDDFMAIETSVLHHDNSHISGISSYVFDEGGAGDDLSEGSQEYYGGETLRGARGGGEEGEGGKSPSNRRGSLPAGWLEFVDPSGKKYYHNALTNRTQWEPPVDEERGQDTPGPKGPVRRASYDEDEETDEKWMEGGGGS</sequence>
<feature type="compositionally biased region" description="Low complexity" evidence="1">
    <location>
        <begin position="410"/>
        <end position="427"/>
    </location>
</feature>
<feature type="compositionally biased region" description="Basic and acidic residues" evidence="1">
    <location>
        <begin position="507"/>
        <end position="530"/>
    </location>
</feature>
<feature type="domain" description="WW" evidence="2">
    <location>
        <begin position="1410"/>
        <end position="1443"/>
    </location>
</feature>
<dbReference type="InterPro" id="IPR001202">
    <property type="entry name" value="WW_dom"/>
</dbReference>
<feature type="compositionally biased region" description="Basic and acidic residues" evidence="1">
    <location>
        <begin position="828"/>
        <end position="852"/>
    </location>
</feature>
<name>A0A9W7BZZ6_9STRA</name>
<feature type="region of interest" description="Disordered" evidence="1">
    <location>
        <begin position="289"/>
        <end position="456"/>
    </location>
</feature>
<feature type="domain" description="WW" evidence="2">
    <location>
        <begin position="457"/>
        <end position="485"/>
    </location>
</feature>
<feature type="compositionally biased region" description="Low complexity" evidence="1">
    <location>
        <begin position="532"/>
        <end position="547"/>
    </location>
</feature>